<organism evidence="7 8">
    <name type="scientific">Digitaria exilis</name>
    <dbReference type="NCBI Taxonomy" id="1010633"/>
    <lineage>
        <taxon>Eukaryota</taxon>
        <taxon>Viridiplantae</taxon>
        <taxon>Streptophyta</taxon>
        <taxon>Embryophyta</taxon>
        <taxon>Tracheophyta</taxon>
        <taxon>Spermatophyta</taxon>
        <taxon>Magnoliopsida</taxon>
        <taxon>Liliopsida</taxon>
        <taxon>Poales</taxon>
        <taxon>Poaceae</taxon>
        <taxon>PACMAD clade</taxon>
        <taxon>Panicoideae</taxon>
        <taxon>Panicodae</taxon>
        <taxon>Paniceae</taxon>
        <taxon>Anthephorinae</taxon>
        <taxon>Digitaria</taxon>
    </lineage>
</organism>
<feature type="domain" description="NAC" evidence="6">
    <location>
        <begin position="9"/>
        <end position="172"/>
    </location>
</feature>
<name>A0A835C0V6_9POAL</name>
<evidence type="ECO:0000256" key="5">
    <source>
        <dbReference type="SAM" id="MobiDB-lite"/>
    </source>
</evidence>
<evidence type="ECO:0000256" key="3">
    <source>
        <dbReference type="ARBA" id="ARBA00023163"/>
    </source>
</evidence>
<feature type="compositionally biased region" description="Low complexity" evidence="5">
    <location>
        <begin position="175"/>
        <end position="184"/>
    </location>
</feature>
<evidence type="ECO:0000256" key="1">
    <source>
        <dbReference type="ARBA" id="ARBA00023015"/>
    </source>
</evidence>
<dbReference type="Pfam" id="PF02365">
    <property type="entry name" value="NAM"/>
    <property type="match status" value="1"/>
</dbReference>
<keyword evidence="3" id="KW-0804">Transcription</keyword>
<feature type="region of interest" description="Disordered" evidence="5">
    <location>
        <begin position="1"/>
        <end position="20"/>
    </location>
</feature>
<keyword evidence="8" id="KW-1185">Reference proteome</keyword>
<proteinExistence type="predicted"/>
<dbReference type="InterPro" id="IPR003441">
    <property type="entry name" value="NAC-dom"/>
</dbReference>
<keyword evidence="1" id="KW-0805">Transcription regulation</keyword>
<evidence type="ECO:0000256" key="2">
    <source>
        <dbReference type="ARBA" id="ARBA00023125"/>
    </source>
</evidence>
<dbReference type="InterPro" id="IPR036093">
    <property type="entry name" value="NAC_dom_sf"/>
</dbReference>
<evidence type="ECO:0000259" key="6">
    <source>
        <dbReference type="PROSITE" id="PS51005"/>
    </source>
</evidence>
<accession>A0A835C0V6</accession>
<reference evidence="7" key="1">
    <citation type="submission" date="2020-07" db="EMBL/GenBank/DDBJ databases">
        <title>Genome sequence and genetic diversity analysis of an under-domesticated orphan crop, white fonio (Digitaria exilis).</title>
        <authorList>
            <person name="Bennetzen J.L."/>
            <person name="Chen S."/>
            <person name="Ma X."/>
            <person name="Wang X."/>
            <person name="Yssel A.E.J."/>
            <person name="Chaluvadi S.R."/>
            <person name="Johnson M."/>
            <person name="Gangashetty P."/>
            <person name="Hamidou F."/>
            <person name="Sanogo M.D."/>
            <person name="Zwaenepoel A."/>
            <person name="Wallace J."/>
            <person name="Van De Peer Y."/>
            <person name="Van Deynze A."/>
        </authorList>
    </citation>
    <scope>NUCLEOTIDE SEQUENCE</scope>
    <source>
        <tissue evidence="7">Leaves</tissue>
    </source>
</reference>
<protein>
    <recommendedName>
        <fullName evidence="6">NAC domain-containing protein</fullName>
    </recommendedName>
</protein>
<dbReference type="Proteomes" id="UP000636709">
    <property type="component" value="Unassembled WGS sequence"/>
</dbReference>
<keyword evidence="2" id="KW-0238">DNA-binding</keyword>
<evidence type="ECO:0000256" key="4">
    <source>
        <dbReference type="ARBA" id="ARBA00023242"/>
    </source>
</evidence>
<sequence>MPPIAAETPQPGDPAPTPSDDMLLAFLRRKLAGEALPLATAAHFHDADIYAADPATLTLGFDPSPAKKCEDGGSWFFFTHVKPKSRNDSRKSRMVGGGAGTWHSERAPRAVFDDEGRCVGHSQYFSYKRKMGNNCSERTDWYMVEFTDGQEGDHDRVHGGEPMLVLCKIYRAHSGSRSSSSSSRSARKRKPTDENAHVDQSSAPVKAKRRLFAPAPTKVAASQEQVSSRVNMAGSQGEVAKSELEVSNGNIGGASYDLMLVAKLVAELNKTIPATPMETSTATPSQNKISTASHSLVMSESDFLRFWPEPEASQKIDGTSDYLQFSSETEELQQPITTAPSLLMLEPEVSTLQGVPGMFEWGKEELQKIHSTSDYLKFSSETEALHKTSSTPPVVSMFGPEVSALQGETTTFDWGTEASQIINAISDYLKLSSETEALQKASISPPSLPMFEPEVSGLQGETTTIDWGTEASQKIDDPSDYLKLSSETESLPKISTTPPSLTSALQDETSKFDWSIQMPAGCTPPAFAHCYRMTDPMGDEFSPRLSLWGQDAWSWTGNDNSTTASSCRNRAWFVGGLPTYDVWGC</sequence>
<dbReference type="PANTHER" id="PTHR31719:SF243">
    <property type="entry name" value="NAC DOMAIN-CONTAINING PROTEIN"/>
    <property type="match status" value="1"/>
</dbReference>
<dbReference type="OrthoDB" id="694317at2759"/>
<feature type="region of interest" description="Disordered" evidence="5">
    <location>
        <begin position="175"/>
        <end position="234"/>
    </location>
</feature>
<dbReference type="GO" id="GO:0003677">
    <property type="term" value="F:DNA binding"/>
    <property type="evidence" value="ECO:0007669"/>
    <property type="project" value="UniProtKB-KW"/>
</dbReference>
<dbReference type="PROSITE" id="PS51005">
    <property type="entry name" value="NAC"/>
    <property type="match status" value="1"/>
</dbReference>
<evidence type="ECO:0000313" key="8">
    <source>
        <dbReference type="Proteomes" id="UP000636709"/>
    </source>
</evidence>
<gene>
    <name evidence="7" type="ORF">HU200_023992</name>
</gene>
<evidence type="ECO:0000313" key="7">
    <source>
        <dbReference type="EMBL" id="KAF8719293.1"/>
    </source>
</evidence>
<comment type="caution">
    <text evidence="7">The sequence shown here is derived from an EMBL/GenBank/DDBJ whole genome shotgun (WGS) entry which is preliminary data.</text>
</comment>
<keyword evidence="4" id="KW-0539">Nucleus</keyword>
<dbReference type="SUPFAM" id="SSF101941">
    <property type="entry name" value="NAC domain"/>
    <property type="match status" value="1"/>
</dbReference>
<dbReference type="GO" id="GO:0006355">
    <property type="term" value="P:regulation of DNA-templated transcription"/>
    <property type="evidence" value="ECO:0007669"/>
    <property type="project" value="InterPro"/>
</dbReference>
<dbReference type="EMBL" id="JACEFO010001700">
    <property type="protein sequence ID" value="KAF8719293.1"/>
    <property type="molecule type" value="Genomic_DNA"/>
</dbReference>
<dbReference type="AlphaFoldDB" id="A0A835C0V6"/>
<dbReference type="Gene3D" id="2.170.150.80">
    <property type="entry name" value="NAC domain"/>
    <property type="match status" value="1"/>
</dbReference>
<feature type="compositionally biased region" description="Polar residues" evidence="5">
    <location>
        <begin position="220"/>
        <end position="234"/>
    </location>
</feature>
<dbReference type="PANTHER" id="PTHR31719">
    <property type="entry name" value="NAC TRANSCRIPTION FACTOR 56"/>
    <property type="match status" value="1"/>
</dbReference>